<dbReference type="HOGENOM" id="CLU_1400291_0_0_9"/>
<dbReference type="STRING" id="642492.Clole_3171"/>
<dbReference type="Proteomes" id="UP000008467">
    <property type="component" value="Chromosome"/>
</dbReference>
<accession>F2JPC7</accession>
<evidence type="ECO:0000313" key="2">
    <source>
        <dbReference type="Proteomes" id="UP000008467"/>
    </source>
</evidence>
<evidence type="ECO:0000313" key="1">
    <source>
        <dbReference type="EMBL" id="ADZ84866.1"/>
    </source>
</evidence>
<keyword evidence="2" id="KW-1185">Reference proteome</keyword>
<dbReference type="AlphaFoldDB" id="F2JPC7"/>
<dbReference type="KEGG" id="cle:Clole_3171"/>
<protein>
    <submittedName>
        <fullName evidence="1">Uncharacterized protein</fullName>
    </submittedName>
</protein>
<name>F2JPC7_CELLD</name>
<dbReference type="RefSeq" id="WP_013658144.1">
    <property type="nucleotide sequence ID" value="NC_015275.1"/>
</dbReference>
<sequence length="194" mass="23112">MASFKAICIKGGEGIAQGDIVKAWKSFNIMFYRKAFRFKVGMSPEQFWEHFVCLNRYYIVEKPTIKRRFRRPKKQFLRVEFPNISEEQLILLYNYAFSYIELIKQKNPDLIQTFNYSIVSTLEKLEYLYGVLSPYEFNEAVKDSEQVFKGIYKTAISLELQTFPQNMNYSQMLQNFKVDNQILGEFFKELNKSE</sequence>
<organism evidence="1 2">
    <name type="scientific">Cellulosilyticum lentocellum (strain ATCC 49066 / DSM 5427 / NCIMB 11756 / RHM5)</name>
    <name type="common">Clostridium lentocellum</name>
    <dbReference type="NCBI Taxonomy" id="642492"/>
    <lineage>
        <taxon>Bacteria</taxon>
        <taxon>Bacillati</taxon>
        <taxon>Bacillota</taxon>
        <taxon>Clostridia</taxon>
        <taxon>Lachnospirales</taxon>
        <taxon>Cellulosilyticaceae</taxon>
        <taxon>Cellulosilyticum</taxon>
    </lineage>
</organism>
<proteinExistence type="predicted"/>
<dbReference type="EMBL" id="CP002582">
    <property type="protein sequence ID" value="ADZ84866.1"/>
    <property type="molecule type" value="Genomic_DNA"/>
</dbReference>
<gene>
    <name evidence="1" type="ordered locus">Clole_3171</name>
</gene>
<reference evidence="1 2" key="1">
    <citation type="journal article" date="2011" name="J. Bacteriol.">
        <title>Complete genome sequence of the cellulose-degrading bacterium Cellulosilyticum lentocellum.</title>
        <authorList>
            <consortium name="US DOE Joint Genome Institute"/>
            <person name="Miller D.A."/>
            <person name="Suen G."/>
            <person name="Bruce D."/>
            <person name="Copeland A."/>
            <person name="Cheng J.F."/>
            <person name="Detter C."/>
            <person name="Goodwin L.A."/>
            <person name="Han C.S."/>
            <person name="Hauser L.J."/>
            <person name="Land M.L."/>
            <person name="Lapidus A."/>
            <person name="Lucas S."/>
            <person name="Meincke L."/>
            <person name="Pitluck S."/>
            <person name="Tapia R."/>
            <person name="Teshima H."/>
            <person name="Woyke T."/>
            <person name="Fox B.G."/>
            <person name="Angert E.R."/>
            <person name="Currie C.R."/>
        </authorList>
    </citation>
    <scope>NUCLEOTIDE SEQUENCE [LARGE SCALE GENOMIC DNA]</scope>
    <source>
        <strain evidence="2">ATCC 49066 / DSM 5427 / NCIMB 11756 / RHM5</strain>
    </source>
</reference>